<gene>
    <name evidence="1" type="ORF">OWV82_014505</name>
</gene>
<name>A0ACC1XLA9_MELAZ</name>
<sequence length="349" mass="39610">MEVDSLVGFRFQPTSEEIIRLLKVKRLDPGFSVHTVKEIDFYNFDPWELTKYSDIQCKEPIWYFYCKPYYKYSKSKRAHRRTPSGYWKINGQGSDMTAKNRKHVIGKKKILSFYLDRSKKAKPEWIMHEIIIEDDPLYKEDFVVCRLERRRPNKPSISTSDDSESSQQHVVVAEDNSPKSVLTPNQPISDRNHVAEKTLKSWRLPSQCCNGYNDLDNDCLSELQSPTHPEQGQSYVDSPGNGCHLNSYCDGEQVNDLIDSQRAFHCGETGQTLNPEFNSSKSDGGVDMEAGSEADAETDNAWADTLIVSGVDTEAGSEADAETDNAWEWLIEPCLPSKTIDEGRVISSS</sequence>
<keyword evidence="2" id="KW-1185">Reference proteome</keyword>
<organism evidence="1 2">
    <name type="scientific">Melia azedarach</name>
    <name type="common">Chinaberry tree</name>
    <dbReference type="NCBI Taxonomy" id="155640"/>
    <lineage>
        <taxon>Eukaryota</taxon>
        <taxon>Viridiplantae</taxon>
        <taxon>Streptophyta</taxon>
        <taxon>Embryophyta</taxon>
        <taxon>Tracheophyta</taxon>
        <taxon>Spermatophyta</taxon>
        <taxon>Magnoliopsida</taxon>
        <taxon>eudicotyledons</taxon>
        <taxon>Gunneridae</taxon>
        <taxon>Pentapetalae</taxon>
        <taxon>rosids</taxon>
        <taxon>malvids</taxon>
        <taxon>Sapindales</taxon>
        <taxon>Meliaceae</taxon>
        <taxon>Melia</taxon>
    </lineage>
</organism>
<evidence type="ECO:0000313" key="1">
    <source>
        <dbReference type="EMBL" id="KAJ4712222.1"/>
    </source>
</evidence>
<accession>A0ACC1XLA9</accession>
<protein>
    <submittedName>
        <fullName evidence="1">NAC domain containing protein</fullName>
    </submittedName>
</protein>
<proteinExistence type="predicted"/>
<evidence type="ECO:0000313" key="2">
    <source>
        <dbReference type="Proteomes" id="UP001164539"/>
    </source>
</evidence>
<dbReference type="EMBL" id="CM051401">
    <property type="protein sequence ID" value="KAJ4712222.1"/>
    <property type="molecule type" value="Genomic_DNA"/>
</dbReference>
<reference evidence="1 2" key="1">
    <citation type="journal article" date="2023" name="Science">
        <title>Complex scaffold remodeling in plant triterpene biosynthesis.</title>
        <authorList>
            <person name="De La Pena R."/>
            <person name="Hodgson H."/>
            <person name="Liu J.C."/>
            <person name="Stephenson M.J."/>
            <person name="Martin A.C."/>
            <person name="Owen C."/>
            <person name="Harkess A."/>
            <person name="Leebens-Mack J."/>
            <person name="Jimenez L.E."/>
            <person name="Osbourn A."/>
            <person name="Sattely E.S."/>
        </authorList>
    </citation>
    <scope>NUCLEOTIDE SEQUENCE [LARGE SCALE GENOMIC DNA]</scope>
    <source>
        <strain evidence="2">cv. JPN11</strain>
        <tissue evidence="1">Leaf</tissue>
    </source>
</reference>
<comment type="caution">
    <text evidence="1">The sequence shown here is derived from an EMBL/GenBank/DDBJ whole genome shotgun (WGS) entry which is preliminary data.</text>
</comment>
<dbReference type="Proteomes" id="UP001164539">
    <property type="component" value="Chromosome 8"/>
</dbReference>